<keyword evidence="3" id="KW-1185">Reference proteome</keyword>
<evidence type="ECO:0000256" key="1">
    <source>
        <dbReference type="SAM" id="MobiDB-lite"/>
    </source>
</evidence>
<dbReference type="Proteomes" id="UP000249056">
    <property type="component" value="Unassembled WGS sequence"/>
</dbReference>
<proteinExistence type="predicted"/>
<dbReference type="AlphaFoldDB" id="A0A395IYM8"/>
<feature type="region of interest" description="Disordered" evidence="1">
    <location>
        <begin position="452"/>
        <end position="502"/>
    </location>
</feature>
<protein>
    <submittedName>
        <fullName evidence="2">Uncharacterized protein</fullName>
    </submittedName>
</protein>
<name>A0A395IYM8_9HELO</name>
<reference evidence="2 3" key="1">
    <citation type="submission" date="2018-06" db="EMBL/GenBank/DDBJ databases">
        <title>Genome Sequence of the Brown Rot Fungal Pathogen Monilinia fructigena.</title>
        <authorList>
            <person name="Landi L."/>
            <person name="De Miccolis Angelini R.M."/>
            <person name="Pollastro S."/>
            <person name="Abate D."/>
            <person name="Faretra F."/>
            <person name="Romanazzi G."/>
        </authorList>
    </citation>
    <scope>NUCLEOTIDE SEQUENCE [LARGE SCALE GENOMIC DNA]</scope>
    <source>
        <strain evidence="2 3">Mfrg269</strain>
    </source>
</reference>
<feature type="region of interest" description="Disordered" evidence="1">
    <location>
        <begin position="1"/>
        <end position="70"/>
    </location>
</feature>
<feature type="compositionally biased region" description="Basic and acidic residues" evidence="1">
    <location>
        <begin position="476"/>
        <end position="502"/>
    </location>
</feature>
<dbReference type="EMBL" id="QKRW01000012">
    <property type="protein sequence ID" value="RAL64908.1"/>
    <property type="molecule type" value="Genomic_DNA"/>
</dbReference>
<organism evidence="2 3">
    <name type="scientific">Monilinia fructigena</name>
    <dbReference type="NCBI Taxonomy" id="38457"/>
    <lineage>
        <taxon>Eukaryota</taxon>
        <taxon>Fungi</taxon>
        <taxon>Dikarya</taxon>
        <taxon>Ascomycota</taxon>
        <taxon>Pezizomycotina</taxon>
        <taxon>Leotiomycetes</taxon>
        <taxon>Helotiales</taxon>
        <taxon>Sclerotiniaceae</taxon>
        <taxon>Monilinia</taxon>
    </lineage>
</organism>
<feature type="compositionally biased region" description="Low complexity" evidence="1">
    <location>
        <begin position="37"/>
        <end position="57"/>
    </location>
</feature>
<evidence type="ECO:0000313" key="2">
    <source>
        <dbReference type="EMBL" id="RAL64908.1"/>
    </source>
</evidence>
<comment type="caution">
    <text evidence="2">The sequence shown here is derived from an EMBL/GenBank/DDBJ whole genome shotgun (WGS) entry which is preliminary data.</text>
</comment>
<sequence>MSDSSSQQSNNMDYGYLEPITPASSPRTFDGMQFTVSLKPKPSQNSSSSSVKKSSQVMAPQESILDLETPLSDRVQDLTIDEDLPDESFLDLDFPNLQDLEKDFEDAWNEQNANTSDVNMLKEQNTLKQNRQAGRINQYKISKPKIEAVIDSGTLITCHKCLINYRYNLSKVWIPSQNQPILVAPYTEVTKSHIHIATCPTCSFGTCLACGKAPHLEECVFSDSRVAWQTLCSIDEVVVNLRNTCPGLTMIHDTREVQPVFLRCLTKLMAAVSSSVTPTFGLQELLRKSMLLDLVADSMRNMTIDNIELSPLLIQIWEFLNMIAEHDELRILFFENRVEMKEKSLGLPKFIFPLILLPVQQSSRIDSYSPQKFYLWSLLQSCVKTVNQYLLVNHDDVWSAVILAERVLSVHKKLTGRVPAQAITAPITHPTQIVTGFAVGLKELYKTGAIRKMKSKQGPAQQEETIIEQPRKKRGYREPLSEKGQDERDAIRGKKRRNTVDK</sequence>
<gene>
    <name evidence="2" type="ORF">DID88_001502</name>
</gene>
<accession>A0A395IYM8</accession>
<evidence type="ECO:0000313" key="3">
    <source>
        <dbReference type="Proteomes" id="UP000249056"/>
    </source>
</evidence>
<dbReference type="OrthoDB" id="3534872at2759"/>
<feature type="compositionally biased region" description="Low complexity" evidence="1">
    <location>
        <begin position="1"/>
        <end position="13"/>
    </location>
</feature>
<dbReference type="CDD" id="cd20335">
    <property type="entry name" value="BRcat_RBR"/>
    <property type="match status" value="1"/>
</dbReference>